<comment type="caution">
    <text evidence="1">The sequence shown here is derived from an EMBL/GenBank/DDBJ whole genome shotgun (WGS) entry which is preliminary data.</text>
</comment>
<dbReference type="SFLD" id="SFLDG01129">
    <property type="entry name" value="C1.5:_HAD__Beta-PGM__Phosphata"/>
    <property type="match status" value="1"/>
</dbReference>
<accession>A0A4Y8WQX5</accession>
<dbReference type="InterPro" id="IPR052550">
    <property type="entry name" value="Pyrimidine_5'-ntase_YjjG"/>
</dbReference>
<organism evidence="1 2">
    <name type="scientific">Porphyromonas levii</name>
    <dbReference type="NCBI Taxonomy" id="28114"/>
    <lineage>
        <taxon>Bacteria</taxon>
        <taxon>Pseudomonadati</taxon>
        <taxon>Bacteroidota</taxon>
        <taxon>Bacteroidia</taxon>
        <taxon>Bacteroidales</taxon>
        <taxon>Porphyromonadaceae</taxon>
        <taxon>Porphyromonas</taxon>
    </lineage>
</organism>
<sequence>MYKTILIDLDDTLWATQQNNKEAIHELYHSEGWSSGYASFDDFWQQYYPNNEELWRLYRHGAITKHELTLRRFTQPLVGFRSYSEDEILELNKHFLHLSSHKTGLIDGAIELLKYLKTLYQVVIISNGFIEVQHCKLEVSGLAPYIDQVVLSEQIGVSKPYKEIFDYALSKTHTRRDEAIMVGDSWDADIQGAQNAKLPSIWFNPSNLPMPQEELRYPVQVATHLSDIPSQLWR</sequence>
<dbReference type="InterPro" id="IPR023214">
    <property type="entry name" value="HAD_sf"/>
</dbReference>
<dbReference type="CDD" id="cd04305">
    <property type="entry name" value="HAD_Neu5Ac-Pase_like"/>
    <property type="match status" value="1"/>
</dbReference>
<dbReference type="AlphaFoldDB" id="A0A4Y8WQX5"/>
<dbReference type="Proteomes" id="UP000297225">
    <property type="component" value="Unassembled WGS sequence"/>
</dbReference>
<dbReference type="InterPro" id="IPR011951">
    <property type="entry name" value="HAD-SF_hydro_IA_YjjG/PynA"/>
</dbReference>
<dbReference type="InterPro" id="IPR023198">
    <property type="entry name" value="PGP-like_dom2"/>
</dbReference>
<name>A0A4Y8WQX5_9PORP</name>
<dbReference type="RefSeq" id="WP_134849124.1">
    <property type="nucleotide sequence ID" value="NZ_CP197400.1"/>
</dbReference>
<keyword evidence="2" id="KW-1185">Reference proteome</keyword>
<dbReference type="PANTHER" id="PTHR47478:SF1">
    <property type="entry name" value="PYRIMIDINE 5'-NUCLEOTIDASE YJJG"/>
    <property type="match status" value="1"/>
</dbReference>
<dbReference type="GO" id="GO:0008253">
    <property type="term" value="F:5'-nucleotidase activity"/>
    <property type="evidence" value="ECO:0007669"/>
    <property type="project" value="InterPro"/>
</dbReference>
<dbReference type="Pfam" id="PF00702">
    <property type="entry name" value="Hydrolase"/>
    <property type="match status" value="1"/>
</dbReference>
<dbReference type="SFLD" id="SFLDS00003">
    <property type="entry name" value="Haloacid_Dehalogenase"/>
    <property type="match status" value="1"/>
</dbReference>
<reference evidence="1 2" key="1">
    <citation type="submission" date="2019-03" db="EMBL/GenBank/DDBJ databases">
        <title>Porphyromonas levii Isolated from the Uterus of Dairy Cows.</title>
        <authorList>
            <person name="Francis A.M."/>
        </authorList>
    </citation>
    <scope>NUCLEOTIDE SEQUENCE [LARGE SCALE GENOMIC DNA]</scope>
    <source>
        <strain evidence="1 2">AF5678</strain>
    </source>
</reference>
<dbReference type="NCBIfam" id="TIGR02254">
    <property type="entry name" value="YjjG_YfnB"/>
    <property type="match status" value="1"/>
</dbReference>
<dbReference type="Gene3D" id="3.40.50.1000">
    <property type="entry name" value="HAD superfamily/HAD-like"/>
    <property type="match status" value="1"/>
</dbReference>
<evidence type="ECO:0000313" key="2">
    <source>
        <dbReference type="Proteomes" id="UP000297225"/>
    </source>
</evidence>
<dbReference type="NCBIfam" id="TIGR01549">
    <property type="entry name" value="HAD-SF-IA-v1"/>
    <property type="match status" value="1"/>
</dbReference>
<dbReference type="GeneID" id="66797976"/>
<dbReference type="Gene3D" id="1.10.150.240">
    <property type="entry name" value="Putative phosphatase, domain 2"/>
    <property type="match status" value="1"/>
</dbReference>
<dbReference type="PANTHER" id="PTHR47478">
    <property type="match status" value="1"/>
</dbReference>
<dbReference type="EMBL" id="SPNC01000074">
    <property type="protein sequence ID" value="TFH94954.1"/>
    <property type="molecule type" value="Genomic_DNA"/>
</dbReference>
<proteinExistence type="predicted"/>
<dbReference type="STRING" id="1122973.GCA_000379925_00009"/>
<dbReference type="SUPFAM" id="SSF56784">
    <property type="entry name" value="HAD-like"/>
    <property type="match status" value="1"/>
</dbReference>
<dbReference type="InterPro" id="IPR006439">
    <property type="entry name" value="HAD-SF_hydro_IA"/>
</dbReference>
<gene>
    <name evidence="1" type="ORF">E4P47_05605</name>
</gene>
<evidence type="ECO:0000313" key="1">
    <source>
        <dbReference type="EMBL" id="TFH94954.1"/>
    </source>
</evidence>
<protein>
    <submittedName>
        <fullName evidence="1">Noncanonical pyrimidine nucleotidase, YjjG family</fullName>
    </submittedName>
</protein>
<dbReference type="OrthoDB" id="9802350at2"/>
<dbReference type="InterPro" id="IPR036412">
    <property type="entry name" value="HAD-like_sf"/>
</dbReference>